<dbReference type="AlphaFoldDB" id="A0A171DPU2"/>
<feature type="transmembrane region" description="Helical" evidence="1">
    <location>
        <begin position="120"/>
        <end position="142"/>
    </location>
</feature>
<accession>A0A171DPU2</accession>
<dbReference type="STRING" id="161355.PS9374_06767"/>
<reference evidence="2 3" key="1">
    <citation type="journal article" date="2016" name="Genome Announc.">
        <title>Draft Genome Sequence of Planomonospora sphaerica JCM9374, a Rare Actinomycete.</title>
        <authorList>
            <person name="Dohra H."/>
            <person name="Suzuki T."/>
            <person name="Inoue Y."/>
            <person name="Kodani S."/>
        </authorList>
    </citation>
    <scope>NUCLEOTIDE SEQUENCE [LARGE SCALE GENOMIC DNA]</scope>
    <source>
        <strain evidence="2 3">JCM 9374</strain>
    </source>
</reference>
<evidence type="ECO:0000313" key="3">
    <source>
        <dbReference type="Proteomes" id="UP000077701"/>
    </source>
</evidence>
<dbReference type="OrthoDB" id="4629737at2"/>
<dbReference type="EMBL" id="BDCX01000021">
    <property type="protein sequence ID" value="GAT71076.1"/>
    <property type="molecule type" value="Genomic_DNA"/>
</dbReference>
<keyword evidence="3" id="KW-1185">Reference proteome</keyword>
<feature type="transmembrane region" description="Helical" evidence="1">
    <location>
        <begin position="53"/>
        <end position="75"/>
    </location>
</feature>
<gene>
    <name evidence="2" type="ORF">PS9374_06767</name>
</gene>
<keyword evidence="1" id="KW-0472">Membrane</keyword>
<evidence type="ECO:0000313" key="2">
    <source>
        <dbReference type="EMBL" id="GAT71076.1"/>
    </source>
</evidence>
<comment type="caution">
    <text evidence="2">The sequence shown here is derived from an EMBL/GenBank/DDBJ whole genome shotgun (WGS) entry which is preliminary data.</text>
</comment>
<sequence length="145" mass="15019">MTWWTVVRFAHVLSAALWVGGQLTVSLVVLPLARRSLDGERRAGVMRAVGRRFGVFTGAVFLPVQLGTGVALAWRKGVTWASLAEPGYGRILAAKLVLFCAVMAAAGLHGWATGGGRPALARAMAVTALVGSVGVVLLATALPAT</sequence>
<reference evidence="3" key="2">
    <citation type="submission" date="2016-04" db="EMBL/GenBank/DDBJ databases">
        <title>Planomonospora sphaerica JCM9374 whole genome shotgun sequence.</title>
        <authorList>
            <person name="Suzuki T."/>
            <person name="Dohra H."/>
            <person name="Kodani S."/>
        </authorList>
    </citation>
    <scope>NUCLEOTIDE SEQUENCE [LARGE SCALE GENOMIC DNA]</scope>
    <source>
        <strain evidence="3">JCM 9374</strain>
    </source>
</reference>
<dbReference type="Proteomes" id="UP000077701">
    <property type="component" value="Unassembled WGS sequence"/>
</dbReference>
<organism evidence="2 3">
    <name type="scientific">Planomonospora sphaerica</name>
    <dbReference type="NCBI Taxonomy" id="161355"/>
    <lineage>
        <taxon>Bacteria</taxon>
        <taxon>Bacillati</taxon>
        <taxon>Actinomycetota</taxon>
        <taxon>Actinomycetes</taxon>
        <taxon>Streptosporangiales</taxon>
        <taxon>Streptosporangiaceae</taxon>
        <taxon>Planomonospora</taxon>
    </lineage>
</organism>
<keyword evidence="1" id="KW-1133">Transmembrane helix</keyword>
<keyword evidence="1" id="KW-0812">Transmembrane</keyword>
<feature type="transmembrane region" description="Helical" evidence="1">
    <location>
        <begin position="87"/>
        <end position="108"/>
    </location>
</feature>
<evidence type="ECO:0000256" key="1">
    <source>
        <dbReference type="SAM" id="Phobius"/>
    </source>
</evidence>
<feature type="transmembrane region" description="Helical" evidence="1">
    <location>
        <begin position="12"/>
        <end position="33"/>
    </location>
</feature>
<proteinExistence type="predicted"/>
<protein>
    <submittedName>
        <fullName evidence="2">Copper export protein</fullName>
    </submittedName>
</protein>
<dbReference type="RefSeq" id="WP_068903888.1">
    <property type="nucleotide sequence ID" value="NZ_BDCX01000021.1"/>
</dbReference>
<name>A0A171DPU2_9ACTN</name>